<accession>A0A2X2C9Y0</accession>
<reference evidence="1 2" key="1">
    <citation type="submission" date="2018-06" db="EMBL/GenBank/DDBJ databases">
        <authorList>
            <consortium name="Pathogen Informatics"/>
            <person name="Doyle S."/>
        </authorList>
    </citation>
    <scope>NUCLEOTIDE SEQUENCE [LARGE SCALE GENOMIC DNA]</scope>
    <source>
        <strain evidence="1 2">NCTC11842</strain>
    </source>
</reference>
<dbReference type="Proteomes" id="UP000250443">
    <property type="component" value="Unassembled WGS sequence"/>
</dbReference>
<dbReference type="RefSeq" id="WP_112297566.1">
    <property type="nucleotide sequence ID" value="NZ_UAUF01000007.1"/>
</dbReference>
<evidence type="ECO:0000313" key="1">
    <source>
        <dbReference type="EMBL" id="SPZ02546.1"/>
    </source>
</evidence>
<protein>
    <submittedName>
        <fullName evidence="1">Uncharacterized protein</fullName>
    </submittedName>
</protein>
<gene>
    <name evidence="1" type="ORF">NCTC11842_00667</name>
</gene>
<sequence length="103" mass="11613">MKIETTQVADMVAIKQSVDSLFSIAAGRFPTYETVMHRAFCGSMRKAFPNQASEEGAYAFKYAKEHYGYLTDEEIAEEDARNFDEGICSHGLDFWTCPCGCFE</sequence>
<dbReference type="EMBL" id="UAUF01000007">
    <property type="protein sequence ID" value="SPZ02546.1"/>
    <property type="molecule type" value="Genomic_DNA"/>
</dbReference>
<dbReference type="AlphaFoldDB" id="A0A2X2C9Y0"/>
<proteinExistence type="predicted"/>
<name>A0A2X2C9Y0_PSELU</name>
<organism evidence="1 2">
    <name type="scientific">Pseudomonas luteola</name>
    <dbReference type="NCBI Taxonomy" id="47886"/>
    <lineage>
        <taxon>Bacteria</taxon>
        <taxon>Pseudomonadati</taxon>
        <taxon>Pseudomonadota</taxon>
        <taxon>Gammaproteobacteria</taxon>
        <taxon>Pseudomonadales</taxon>
        <taxon>Pseudomonadaceae</taxon>
        <taxon>Pseudomonas</taxon>
    </lineage>
</organism>
<evidence type="ECO:0000313" key="2">
    <source>
        <dbReference type="Proteomes" id="UP000250443"/>
    </source>
</evidence>